<gene>
    <name evidence="2" type="ORF">TSACC_21699</name>
</gene>
<comment type="caution">
    <text evidence="2">The sequence shown here is derived from an EMBL/GenBank/DDBJ whole genome shotgun (WGS) entry which is preliminary data.</text>
</comment>
<dbReference type="EMBL" id="BDCO01000002">
    <property type="protein sequence ID" value="GAT33286.1"/>
    <property type="molecule type" value="Genomic_DNA"/>
</dbReference>
<accession>A0A146G9L3</accession>
<dbReference type="STRING" id="690879.TSACC_21699"/>
<feature type="compositionally biased region" description="Low complexity" evidence="1">
    <location>
        <begin position="59"/>
        <end position="78"/>
    </location>
</feature>
<protein>
    <submittedName>
        <fullName evidence="2">Uncharacterized protein</fullName>
    </submittedName>
</protein>
<evidence type="ECO:0000256" key="1">
    <source>
        <dbReference type="SAM" id="MobiDB-lite"/>
    </source>
</evidence>
<feature type="compositionally biased region" description="Pro residues" evidence="1">
    <location>
        <begin position="45"/>
        <end position="58"/>
    </location>
</feature>
<evidence type="ECO:0000313" key="3">
    <source>
        <dbReference type="Proteomes" id="UP000076023"/>
    </source>
</evidence>
<evidence type="ECO:0000313" key="2">
    <source>
        <dbReference type="EMBL" id="GAT33286.1"/>
    </source>
</evidence>
<feature type="region of interest" description="Disordered" evidence="1">
    <location>
        <begin position="37"/>
        <end position="79"/>
    </location>
</feature>
<dbReference type="RefSeq" id="WP_075079039.1">
    <property type="nucleotide sequence ID" value="NZ_BDCO01000002.1"/>
</dbReference>
<sequence length="106" mass="10912">MRINDPLKNPLAFEVISFFSSPKVSVKQPSQKAAKIPAAPNIVIPDPPAATPVAPPPSATNAEVQQAASDQRQQAASRKGVRATLIAGETGGFTPATPSAKKSLLG</sequence>
<keyword evidence="3" id="KW-1185">Reference proteome</keyword>
<organism evidence="2 3">
    <name type="scientific">Terrimicrobium sacchariphilum</name>
    <dbReference type="NCBI Taxonomy" id="690879"/>
    <lineage>
        <taxon>Bacteria</taxon>
        <taxon>Pseudomonadati</taxon>
        <taxon>Verrucomicrobiota</taxon>
        <taxon>Terrimicrobiia</taxon>
        <taxon>Terrimicrobiales</taxon>
        <taxon>Terrimicrobiaceae</taxon>
        <taxon>Terrimicrobium</taxon>
    </lineage>
</organism>
<name>A0A146G9L3_TERSA</name>
<reference evidence="3" key="1">
    <citation type="journal article" date="2017" name="Genome Announc.">
        <title>Draft Genome Sequence of Terrimicrobium sacchariphilum NM-5T, a Facultative Anaerobic Soil Bacterium of the Class Spartobacteria.</title>
        <authorList>
            <person name="Qiu Y.L."/>
            <person name="Tourlousse D.M."/>
            <person name="Matsuura N."/>
            <person name="Ohashi A."/>
            <person name="Sekiguchi Y."/>
        </authorList>
    </citation>
    <scope>NUCLEOTIDE SEQUENCE [LARGE SCALE GENOMIC DNA]</scope>
    <source>
        <strain evidence="3">NM-5</strain>
    </source>
</reference>
<dbReference type="InParanoid" id="A0A146G9L3"/>
<dbReference type="AlphaFoldDB" id="A0A146G9L3"/>
<dbReference type="Proteomes" id="UP000076023">
    <property type="component" value="Unassembled WGS sequence"/>
</dbReference>
<proteinExistence type="predicted"/>